<dbReference type="EC" id="2.7.7.9" evidence="2 7"/>
<evidence type="ECO:0000256" key="6">
    <source>
        <dbReference type="ARBA" id="ARBA00048128"/>
    </source>
</evidence>
<dbReference type="PANTHER" id="PTHR43197">
    <property type="entry name" value="UTP--GLUCOSE-1-PHOSPHATE URIDYLYLTRANSFERASE"/>
    <property type="match status" value="1"/>
</dbReference>
<organism evidence="9">
    <name type="scientific">Chelativorans sp. (strain BNC1)</name>
    <dbReference type="NCBI Taxonomy" id="266779"/>
    <lineage>
        <taxon>Bacteria</taxon>
        <taxon>Pseudomonadati</taxon>
        <taxon>Pseudomonadota</taxon>
        <taxon>Alphaproteobacteria</taxon>
        <taxon>Hyphomicrobiales</taxon>
        <taxon>Phyllobacteriaceae</taxon>
        <taxon>Chelativorans</taxon>
    </lineage>
</organism>
<dbReference type="eggNOG" id="COG1210">
    <property type="taxonomic scope" value="Bacteria"/>
</dbReference>
<dbReference type="SUPFAM" id="SSF53448">
    <property type="entry name" value="Nucleotide-diphospho-sugar transferases"/>
    <property type="match status" value="1"/>
</dbReference>
<dbReference type="AlphaFoldDB" id="Q11KL6"/>
<sequence>MKKVRKAVIPVAGLGTRFLPATKALPKEMLTIVDKPVVQYAVDEALEAGIEHIIFVTGRNKAVIEDYFDLQPELAGTLEKAGKTKELRLLEEMMPVAGSVSFTRQQAPLGLGHAVWCARDIVGNEPFAVLLPDMVSFGKKGCLAEAMELYGRTGGNVLAVEQCHPRETRKYGIVGRGAEVVPGFQITSMVEKPAPENAPSNFYINGRYILQPEIFEFLSRHERGAGNEIQITDAMAHLLREQPFYARPFTGRMFDCGSKSGFIEANVAFALKRDDIRESVIEPIRAMVGMDRETGQAA</sequence>
<dbReference type="InterPro" id="IPR005835">
    <property type="entry name" value="NTP_transferase_dom"/>
</dbReference>
<dbReference type="Gene3D" id="3.90.550.10">
    <property type="entry name" value="Spore Coat Polysaccharide Biosynthesis Protein SpsA, Chain A"/>
    <property type="match status" value="1"/>
</dbReference>
<dbReference type="EMBL" id="CP000390">
    <property type="protein sequence ID" value="ABG62059.1"/>
    <property type="molecule type" value="Genomic_DNA"/>
</dbReference>
<evidence type="ECO:0000313" key="9">
    <source>
        <dbReference type="EMBL" id="ABG62059.1"/>
    </source>
</evidence>
<dbReference type="OrthoDB" id="9803306at2"/>
<dbReference type="InterPro" id="IPR029044">
    <property type="entry name" value="Nucleotide-diphossugar_trans"/>
</dbReference>
<dbReference type="NCBIfam" id="TIGR01099">
    <property type="entry name" value="galU"/>
    <property type="match status" value="1"/>
</dbReference>
<dbReference type="InterPro" id="IPR005771">
    <property type="entry name" value="GalU_uridylyltTrfase_bac/arc"/>
</dbReference>
<proteinExistence type="inferred from homology"/>
<dbReference type="GO" id="GO:0006011">
    <property type="term" value="P:UDP-alpha-D-glucose metabolic process"/>
    <property type="evidence" value="ECO:0007669"/>
    <property type="project" value="InterPro"/>
</dbReference>
<protein>
    <recommendedName>
        <fullName evidence="3 7">UTP--glucose-1-phosphate uridylyltransferase</fullName>
        <ecNumber evidence="2 7">2.7.7.9</ecNumber>
    </recommendedName>
    <alternativeName>
        <fullName evidence="7">UDP-glucose pyrophosphorylase</fullName>
    </alternativeName>
</protein>
<evidence type="ECO:0000256" key="4">
    <source>
        <dbReference type="ARBA" id="ARBA00022679"/>
    </source>
</evidence>
<keyword evidence="4 7" id="KW-0808">Transferase</keyword>
<evidence type="ECO:0000256" key="2">
    <source>
        <dbReference type="ARBA" id="ARBA00012415"/>
    </source>
</evidence>
<evidence type="ECO:0000256" key="1">
    <source>
        <dbReference type="ARBA" id="ARBA00006890"/>
    </source>
</evidence>
<dbReference type="STRING" id="266779.Meso_0659"/>
<keyword evidence="5 7" id="KW-0548">Nucleotidyltransferase</keyword>
<evidence type="ECO:0000256" key="3">
    <source>
        <dbReference type="ARBA" id="ARBA00019048"/>
    </source>
</evidence>
<dbReference type="GO" id="GO:0003983">
    <property type="term" value="F:UTP:glucose-1-phosphate uridylyltransferase activity"/>
    <property type="evidence" value="ECO:0007669"/>
    <property type="project" value="UniProtKB-EC"/>
</dbReference>
<dbReference type="HOGENOM" id="CLU_029499_1_2_5"/>
<gene>
    <name evidence="9" type="ordered locus">Meso_0659</name>
</gene>
<dbReference type="KEGG" id="mes:Meso_0659"/>
<evidence type="ECO:0000256" key="5">
    <source>
        <dbReference type="ARBA" id="ARBA00022695"/>
    </source>
</evidence>
<name>Q11KL6_CHESB</name>
<evidence type="ECO:0000256" key="7">
    <source>
        <dbReference type="RuleBase" id="RU361259"/>
    </source>
</evidence>
<dbReference type="PANTHER" id="PTHR43197:SF1">
    <property type="entry name" value="UTP--GLUCOSE-1-PHOSPHATE URIDYLYLTRANSFERASE"/>
    <property type="match status" value="1"/>
</dbReference>
<dbReference type="CDD" id="cd02541">
    <property type="entry name" value="UGPase_prokaryotic"/>
    <property type="match status" value="1"/>
</dbReference>
<feature type="domain" description="Nucleotidyl transferase" evidence="8">
    <location>
        <begin position="6"/>
        <end position="268"/>
    </location>
</feature>
<reference evidence="9" key="1">
    <citation type="submission" date="2006-06" db="EMBL/GenBank/DDBJ databases">
        <title>Complete sequence of chromosome of Chelativorans sp. BNC1.</title>
        <authorList>
            <consortium name="US DOE Joint Genome Institute"/>
            <person name="Copeland A."/>
            <person name="Lucas S."/>
            <person name="Lapidus A."/>
            <person name="Barry K."/>
            <person name="Detter J.C."/>
            <person name="Glavina del Rio T."/>
            <person name="Hammon N."/>
            <person name="Israni S."/>
            <person name="Dalin E."/>
            <person name="Tice H."/>
            <person name="Pitluck S."/>
            <person name="Chertkov O."/>
            <person name="Brettin T."/>
            <person name="Bruce D."/>
            <person name="Han C."/>
            <person name="Tapia R."/>
            <person name="Gilna P."/>
            <person name="Schmutz J."/>
            <person name="Larimer F."/>
            <person name="Land M."/>
            <person name="Hauser L."/>
            <person name="Kyrpides N."/>
            <person name="Mikhailova N."/>
            <person name="Richardson P."/>
        </authorList>
    </citation>
    <scope>NUCLEOTIDE SEQUENCE</scope>
    <source>
        <strain evidence="9">BNC1</strain>
    </source>
</reference>
<accession>Q11KL6</accession>
<evidence type="ECO:0000259" key="8">
    <source>
        <dbReference type="Pfam" id="PF00483"/>
    </source>
</evidence>
<dbReference type="Pfam" id="PF00483">
    <property type="entry name" value="NTP_transferase"/>
    <property type="match status" value="1"/>
</dbReference>
<comment type="similarity">
    <text evidence="1 7">Belongs to the UDPGP type 2 family.</text>
</comment>
<comment type="catalytic activity">
    <reaction evidence="6 7">
        <text>alpha-D-glucose 1-phosphate + UTP + H(+) = UDP-alpha-D-glucose + diphosphate</text>
        <dbReference type="Rhea" id="RHEA:19889"/>
        <dbReference type="ChEBI" id="CHEBI:15378"/>
        <dbReference type="ChEBI" id="CHEBI:33019"/>
        <dbReference type="ChEBI" id="CHEBI:46398"/>
        <dbReference type="ChEBI" id="CHEBI:58601"/>
        <dbReference type="ChEBI" id="CHEBI:58885"/>
        <dbReference type="EC" id="2.7.7.9"/>
    </reaction>
</comment>